<dbReference type="Gene3D" id="2.60.120.700">
    <property type="entry name" value="Peptidase G1"/>
    <property type="match status" value="1"/>
</dbReference>
<dbReference type="InterPro" id="IPR000250">
    <property type="entry name" value="Peptidase_G1"/>
</dbReference>
<feature type="region of interest" description="Disordered" evidence="2">
    <location>
        <begin position="278"/>
        <end position="304"/>
    </location>
</feature>
<comment type="caution">
    <text evidence="4">The sequence shown here is derived from an EMBL/GenBank/DDBJ whole genome shotgun (WGS) entry which is preliminary data.</text>
</comment>
<gene>
    <name evidence="4" type="ORF">MPDQ_006217</name>
</gene>
<protein>
    <recommendedName>
        <fullName evidence="6">Aspergillopepsin-2</fullName>
    </recommendedName>
</protein>
<feature type="signal peptide" evidence="3">
    <location>
        <begin position="1"/>
        <end position="19"/>
    </location>
</feature>
<dbReference type="GO" id="GO:0006508">
    <property type="term" value="P:proteolysis"/>
    <property type="evidence" value="ECO:0007669"/>
    <property type="project" value="InterPro"/>
</dbReference>
<dbReference type="Proteomes" id="UP000319663">
    <property type="component" value="Unassembled WGS sequence"/>
</dbReference>
<dbReference type="PANTHER" id="PTHR37536:SF1">
    <property type="entry name" value="ASPERGILLOPEPSIN, PUTAITVE (AFU_ORTHOLOGUE AFUA_7G01200)"/>
    <property type="match status" value="1"/>
</dbReference>
<keyword evidence="5" id="KW-1185">Reference proteome</keyword>
<organism evidence="4 5">
    <name type="scientific">Monascus purpureus</name>
    <name type="common">Red mold</name>
    <name type="synonym">Monascus anka</name>
    <dbReference type="NCBI Taxonomy" id="5098"/>
    <lineage>
        <taxon>Eukaryota</taxon>
        <taxon>Fungi</taxon>
        <taxon>Dikarya</taxon>
        <taxon>Ascomycota</taxon>
        <taxon>Pezizomycotina</taxon>
        <taxon>Eurotiomycetes</taxon>
        <taxon>Eurotiomycetidae</taxon>
        <taxon>Eurotiales</taxon>
        <taxon>Aspergillaceae</taxon>
        <taxon>Monascus</taxon>
    </lineage>
</organism>
<dbReference type="AlphaFoldDB" id="A0A507QZ55"/>
<sequence>MKFITGIFAASLLAGSALAAPRGSQAQRIKTRMPSFSHLTHGIEKTGVNEFKNLTHINSSQAEYSNNWSGAVLEEPPSSQATFTAVSATFTVPKPTAGVALGGSEGYQAASAWIGIDGDTSSNAILQTGVDFILQNGQASYQAWYEWLPNTAVNFDLDINAGDVIVAYVRTSDNSHGIAVIENHTSGKNASKTLSAPSASATLQGVNAEWIVEDFEMSGGLVPMVDFGKVTFTGAVAETSQGAVGLDGAHILDIRQDGLVLTDADILSSSEVVVTYTGGSGTGGFPPSRGSGSGDNGSGEGLSGPLDPFGFGDIPVVVTIADGTGDVSIDESFV</sequence>
<dbReference type="SUPFAM" id="SSF49899">
    <property type="entry name" value="Concanavalin A-like lectins/glucanases"/>
    <property type="match status" value="1"/>
</dbReference>
<evidence type="ECO:0000313" key="4">
    <source>
        <dbReference type="EMBL" id="TQB73131.1"/>
    </source>
</evidence>
<feature type="active site" description="Proton acceptor" evidence="1">
    <location>
        <position position="213"/>
    </location>
</feature>
<feature type="compositionally biased region" description="Gly residues" evidence="2">
    <location>
        <begin position="291"/>
        <end position="302"/>
    </location>
</feature>
<evidence type="ECO:0000313" key="5">
    <source>
        <dbReference type="Proteomes" id="UP000319663"/>
    </source>
</evidence>
<dbReference type="OrthoDB" id="2862635at2759"/>
<dbReference type="EMBL" id="VIFY01000050">
    <property type="protein sequence ID" value="TQB73131.1"/>
    <property type="molecule type" value="Genomic_DNA"/>
</dbReference>
<dbReference type="PRINTS" id="PR00977">
    <property type="entry name" value="SCYTLDPTASE"/>
</dbReference>
<name>A0A507QZ55_MONPU</name>
<evidence type="ECO:0000256" key="2">
    <source>
        <dbReference type="SAM" id="MobiDB-lite"/>
    </source>
</evidence>
<dbReference type="STRING" id="5098.A0A507QZ55"/>
<evidence type="ECO:0000256" key="3">
    <source>
        <dbReference type="SAM" id="SignalP"/>
    </source>
</evidence>
<proteinExistence type="predicted"/>
<dbReference type="Pfam" id="PF01828">
    <property type="entry name" value="Peptidase_A4"/>
    <property type="match status" value="1"/>
</dbReference>
<dbReference type="InterPro" id="IPR038656">
    <property type="entry name" value="Peptidase_G1_sf"/>
</dbReference>
<dbReference type="InterPro" id="IPR013320">
    <property type="entry name" value="ConA-like_dom_sf"/>
</dbReference>
<evidence type="ECO:0008006" key="6">
    <source>
        <dbReference type="Google" id="ProtNLM"/>
    </source>
</evidence>
<keyword evidence="3" id="KW-0732">Signal</keyword>
<accession>A0A507QZ55</accession>
<dbReference type="PANTHER" id="PTHR37536">
    <property type="entry name" value="PUTATIVE (AFU_ORTHOLOGUE AFUA_3G02970)-RELATED"/>
    <property type="match status" value="1"/>
</dbReference>
<evidence type="ECO:0000256" key="1">
    <source>
        <dbReference type="PIRSR" id="PIRSR600250-50"/>
    </source>
</evidence>
<dbReference type="CDD" id="cd13426">
    <property type="entry name" value="Peptidase_G1"/>
    <property type="match status" value="1"/>
</dbReference>
<reference evidence="4 5" key="1">
    <citation type="submission" date="2019-06" db="EMBL/GenBank/DDBJ databases">
        <title>Wine fermentation using esterase from Monascus purpureus.</title>
        <authorList>
            <person name="Geng C."/>
            <person name="Zhang Y."/>
        </authorList>
    </citation>
    <scope>NUCLEOTIDE SEQUENCE [LARGE SCALE GENOMIC DNA]</scope>
    <source>
        <strain evidence="4">HQ1</strain>
    </source>
</reference>
<feature type="chain" id="PRO_5021490071" description="Aspergillopepsin-2" evidence="3">
    <location>
        <begin position="20"/>
        <end position="334"/>
    </location>
</feature>
<dbReference type="GO" id="GO:0070007">
    <property type="term" value="F:glutamic-type endopeptidase activity"/>
    <property type="evidence" value="ECO:0007669"/>
    <property type="project" value="InterPro"/>
</dbReference>